<feature type="transmembrane region" description="Helical" evidence="1">
    <location>
        <begin position="12"/>
        <end position="32"/>
    </location>
</feature>
<dbReference type="EMBL" id="JAWIIJ010000009">
    <property type="protein sequence ID" value="MDV2079759.1"/>
    <property type="molecule type" value="Genomic_DNA"/>
</dbReference>
<comment type="caution">
    <text evidence="2">The sequence shown here is derived from an EMBL/GenBank/DDBJ whole genome shotgun (WGS) entry which is preliminary data.</text>
</comment>
<keyword evidence="1" id="KW-0472">Membrane</keyword>
<keyword evidence="1" id="KW-1133">Transmembrane helix</keyword>
<gene>
    <name evidence="2" type="ORF">RYS15_13805</name>
</gene>
<organism evidence="2 3">
    <name type="scientific">Marinobacter xestospongiae</name>
    <dbReference type="NCBI Taxonomy" id="994319"/>
    <lineage>
        <taxon>Bacteria</taxon>
        <taxon>Pseudomonadati</taxon>
        <taxon>Pseudomonadota</taxon>
        <taxon>Gammaproteobacteria</taxon>
        <taxon>Pseudomonadales</taxon>
        <taxon>Marinobacteraceae</taxon>
        <taxon>Marinobacter</taxon>
    </lineage>
</organism>
<evidence type="ECO:0008006" key="4">
    <source>
        <dbReference type="Google" id="ProtNLM"/>
    </source>
</evidence>
<dbReference type="RefSeq" id="WP_316974258.1">
    <property type="nucleotide sequence ID" value="NZ_JAWIIJ010000009.1"/>
</dbReference>
<evidence type="ECO:0000313" key="3">
    <source>
        <dbReference type="Proteomes" id="UP001269819"/>
    </source>
</evidence>
<accession>A0ABU3VZP5</accession>
<name>A0ABU3VZP5_9GAMM</name>
<sequence length="114" mass="13010">MMNAEAQLAYGIFWGIYILGFLVFFYVMSRFFRLLPLYGLRTLLQAVLIVAIATPVESAEVAGWWIPAWLHGGYEAILGNAEEAARAFFNMGLAAMVMTLVWLLDLVRYRLTRR</sequence>
<evidence type="ECO:0000256" key="1">
    <source>
        <dbReference type="SAM" id="Phobius"/>
    </source>
</evidence>
<proteinExistence type="predicted"/>
<protein>
    <recommendedName>
        <fullName evidence="4">BlaR1 peptidase M56</fullName>
    </recommendedName>
</protein>
<keyword evidence="1" id="KW-0812">Transmembrane</keyword>
<dbReference type="Proteomes" id="UP001269819">
    <property type="component" value="Unassembled WGS sequence"/>
</dbReference>
<feature type="transmembrane region" description="Helical" evidence="1">
    <location>
        <begin position="87"/>
        <end position="107"/>
    </location>
</feature>
<evidence type="ECO:0000313" key="2">
    <source>
        <dbReference type="EMBL" id="MDV2079759.1"/>
    </source>
</evidence>
<keyword evidence="3" id="KW-1185">Reference proteome</keyword>
<reference evidence="2 3" key="1">
    <citation type="submission" date="2023-10" db="EMBL/GenBank/DDBJ databases">
        <title>Characteristics and mechanism of a salt-tolerant marine origin heterotrophic nitrifying- aerobic denitrifying bacteria Marinobacter xestospongiae HN1.</title>
        <authorList>
            <person name="Qi R."/>
        </authorList>
    </citation>
    <scope>NUCLEOTIDE SEQUENCE [LARGE SCALE GENOMIC DNA]</scope>
    <source>
        <strain evidence="2 3">HN1</strain>
    </source>
</reference>
<feature type="transmembrane region" description="Helical" evidence="1">
    <location>
        <begin position="44"/>
        <end position="67"/>
    </location>
</feature>